<evidence type="ECO:0000313" key="3">
    <source>
        <dbReference type="Proteomes" id="UP000438429"/>
    </source>
</evidence>
<keyword evidence="1" id="KW-0472">Membrane</keyword>
<feature type="transmembrane region" description="Helical" evidence="1">
    <location>
        <begin position="116"/>
        <end position="135"/>
    </location>
</feature>
<dbReference type="AlphaFoldDB" id="A0A6A4SBP2"/>
<keyword evidence="1" id="KW-1133">Transmembrane helix</keyword>
<protein>
    <submittedName>
        <fullName evidence="2">Uncharacterized protein</fullName>
    </submittedName>
</protein>
<evidence type="ECO:0000256" key="1">
    <source>
        <dbReference type="SAM" id="Phobius"/>
    </source>
</evidence>
<organism evidence="2 3">
    <name type="scientific">Scophthalmus maximus</name>
    <name type="common">Turbot</name>
    <name type="synonym">Psetta maxima</name>
    <dbReference type="NCBI Taxonomy" id="52904"/>
    <lineage>
        <taxon>Eukaryota</taxon>
        <taxon>Metazoa</taxon>
        <taxon>Chordata</taxon>
        <taxon>Craniata</taxon>
        <taxon>Vertebrata</taxon>
        <taxon>Euteleostomi</taxon>
        <taxon>Actinopterygii</taxon>
        <taxon>Neopterygii</taxon>
        <taxon>Teleostei</taxon>
        <taxon>Neoteleostei</taxon>
        <taxon>Acanthomorphata</taxon>
        <taxon>Carangaria</taxon>
        <taxon>Pleuronectiformes</taxon>
        <taxon>Pleuronectoidei</taxon>
        <taxon>Scophthalmidae</taxon>
        <taxon>Scophthalmus</taxon>
    </lineage>
</organism>
<name>A0A6A4SBP2_SCOMX</name>
<dbReference type="Proteomes" id="UP000438429">
    <property type="component" value="Unassembled WGS sequence"/>
</dbReference>
<accession>A0A6A4SBP2</accession>
<dbReference type="EMBL" id="VEVO01000017">
    <property type="protein sequence ID" value="KAF0028511.1"/>
    <property type="molecule type" value="Genomic_DNA"/>
</dbReference>
<gene>
    <name evidence="2" type="ORF">F2P81_019598</name>
</gene>
<proteinExistence type="predicted"/>
<evidence type="ECO:0000313" key="2">
    <source>
        <dbReference type="EMBL" id="KAF0028511.1"/>
    </source>
</evidence>
<keyword evidence="1" id="KW-0812">Transmembrane</keyword>
<sequence>MQEKGCARVRLRGRELAPTFSEAVGPKIDWMAEQTTTRGRRLEENLVVPSQRTDRFLEALLRLQVRESEGQRREEYNVCSDDTAFQCSSHRQPFTVIQKSTRTLPSRLDTMLTNQVLLLLLMLSVLWPSSALPFAPGNIGKLFGMAESDGRILQRSKRGWMWNQFFLLEEYTGNDHQYVGKFNSWVLDVEAECDGDRETWIEVKEKDHNWRGKGERRRRTIDNQGIESKLRSCTNLPKEKRPLEMYFNSIHTAVNCNSGNTLIGNKRGHDL</sequence>
<reference evidence="2 3" key="1">
    <citation type="submission" date="2019-06" db="EMBL/GenBank/DDBJ databases">
        <title>Draft genomes of female and male turbot (Scophthalmus maximus).</title>
        <authorList>
            <person name="Xu H."/>
            <person name="Xu X.-W."/>
            <person name="Shao C."/>
            <person name="Chen S."/>
        </authorList>
    </citation>
    <scope>NUCLEOTIDE SEQUENCE [LARGE SCALE GENOMIC DNA]</scope>
    <source>
        <strain evidence="2">Ysfricsl-2016a</strain>
        <tissue evidence="2">Blood</tissue>
    </source>
</reference>
<comment type="caution">
    <text evidence="2">The sequence shown here is derived from an EMBL/GenBank/DDBJ whole genome shotgun (WGS) entry which is preliminary data.</text>
</comment>